<comment type="caution">
    <text evidence="1">The sequence shown here is derived from an EMBL/GenBank/DDBJ whole genome shotgun (WGS) entry which is preliminary data.</text>
</comment>
<accession>A0ABT0ZTQ9</accession>
<evidence type="ECO:0000313" key="2">
    <source>
        <dbReference type="Proteomes" id="UP001165283"/>
    </source>
</evidence>
<organism evidence="1 2">
    <name type="scientific">Pseudonocardia humida</name>
    <dbReference type="NCBI Taxonomy" id="2800819"/>
    <lineage>
        <taxon>Bacteria</taxon>
        <taxon>Bacillati</taxon>
        <taxon>Actinomycetota</taxon>
        <taxon>Actinomycetes</taxon>
        <taxon>Pseudonocardiales</taxon>
        <taxon>Pseudonocardiaceae</taxon>
        <taxon>Pseudonocardia</taxon>
    </lineage>
</organism>
<reference evidence="1" key="1">
    <citation type="submission" date="2021-04" db="EMBL/GenBank/DDBJ databases">
        <title>Pseudonocardia sp. nov., isolated from sandy soil of mangrove forest.</title>
        <authorList>
            <person name="Zan Z."/>
            <person name="Huang R."/>
            <person name="Liu W."/>
        </authorList>
    </citation>
    <scope>NUCLEOTIDE SEQUENCE</scope>
    <source>
        <strain evidence="1">S2-4</strain>
    </source>
</reference>
<protein>
    <submittedName>
        <fullName evidence="1">Uncharacterized protein</fullName>
    </submittedName>
</protein>
<dbReference type="EMBL" id="JAGSOV010000009">
    <property type="protein sequence ID" value="MCO1654117.1"/>
    <property type="molecule type" value="Genomic_DNA"/>
</dbReference>
<proteinExistence type="predicted"/>
<gene>
    <name evidence="1" type="ORF">KDL28_03510</name>
</gene>
<keyword evidence="2" id="KW-1185">Reference proteome</keyword>
<name>A0ABT0ZTQ9_9PSEU</name>
<sequence length="150" mass="15964">MDGNALVAALGQETAASVRGYRERVLREAARRGLRLDDRGGVREATLLGIRLAFGFCRDRPELTGRTLSWGPAHGWSLSHRTAGGPPAHYAGPGATPRCLVPEPADVVEWAVGEPAGSASPPRGVELDDDPVAIRRLLRFARRAEAPAAP</sequence>
<evidence type="ECO:0000313" key="1">
    <source>
        <dbReference type="EMBL" id="MCO1654117.1"/>
    </source>
</evidence>
<dbReference type="Proteomes" id="UP001165283">
    <property type="component" value="Unassembled WGS sequence"/>
</dbReference>
<dbReference type="RefSeq" id="WP_252435722.1">
    <property type="nucleotide sequence ID" value="NZ_JAGSOV010000009.1"/>
</dbReference>